<evidence type="ECO:0000313" key="3">
    <source>
        <dbReference type="Proteomes" id="UP000319671"/>
    </source>
</evidence>
<evidence type="ECO:0000313" key="2">
    <source>
        <dbReference type="EMBL" id="TWD94519.1"/>
    </source>
</evidence>
<dbReference type="AlphaFoldDB" id="A0A561CTG1"/>
<protein>
    <recommendedName>
        <fullName evidence="1">UPF0435 protein FB550_11352</fullName>
    </recommendedName>
</protein>
<accession>A0A561CTG1</accession>
<dbReference type="EMBL" id="VIVN01000013">
    <property type="protein sequence ID" value="TWD94519.1"/>
    <property type="molecule type" value="Genomic_DNA"/>
</dbReference>
<sequence>MTETFYHEKMGLKIEKRVTDMNLSEKSVENVEFMIEQIKEKLKVLNLGAIKPSHFDEEMYEELKEIYEMVLKKKSFSPNEMQALVEELGSLRKK</sequence>
<comment type="similarity">
    <text evidence="1">Belongs to the UPF0435 family.</text>
</comment>
<evidence type="ECO:0000256" key="1">
    <source>
        <dbReference type="HAMAP-Rule" id="MF_00829"/>
    </source>
</evidence>
<dbReference type="Pfam" id="PF06569">
    <property type="entry name" value="DUF1128"/>
    <property type="match status" value="1"/>
</dbReference>
<dbReference type="Proteomes" id="UP000319671">
    <property type="component" value="Unassembled WGS sequence"/>
</dbReference>
<dbReference type="InterPro" id="IPR009507">
    <property type="entry name" value="UPF0435"/>
</dbReference>
<keyword evidence="3" id="KW-1185">Reference proteome</keyword>
<dbReference type="HAMAP" id="MF_00829">
    <property type="entry name" value="UPF0435"/>
    <property type="match status" value="1"/>
</dbReference>
<comment type="caution">
    <text evidence="2">The sequence shown here is derived from an EMBL/GenBank/DDBJ whole genome shotgun (WGS) entry which is preliminary data.</text>
</comment>
<name>A0A561CTG1_9BACI</name>
<organism evidence="2 3">
    <name type="scientific">Neobacillus bataviensis</name>
    <dbReference type="NCBI Taxonomy" id="220685"/>
    <lineage>
        <taxon>Bacteria</taxon>
        <taxon>Bacillati</taxon>
        <taxon>Bacillota</taxon>
        <taxon>Bacilli</taxon>
        <taxon>Bacillales</taxon>
        <taxon>Bacillaceae</taxon>
        <taxon>Neobacillus</taxon>
    </lineage>
</organism>
<gene>
    <name evidence="2" type="ORF">FB550_11352</name>
</gene>
<proteinExistence type="inferred from homology"/>
<reference evidence="2 3" key="1">
    <citation type="submission" date="2019-06" db="EMBL/GenBank/DDBJ databases">
        <title>Sorghum-associated microbial communities from plants grown in Nebraska, USA.</title>
        <authorList>
            <person name="Schachtman D."/>
        </authorList>
    </citation>
    <scope>NUCLEOTIDE SEQUENCE [LARGE SCALE GENOMIC DNA]</scope>
    <source>
        <strain evidence="2 3">2482</strain>
    </source>
</reference>